<dbReference type="AlphaFoldDB" id="A0A7J8S6X4"/>
<dbReference type="Proteomes" id="UP000593561">
    <property type="component" value="Unassembled WGS sequence"/>
</dbReference>
<reference evidence="1 2" key="1">
    <citation type="journal article" date="2019" name="Genome Biol. Evol.">
        <title>Insights into the evolution of the New World diploid cottons (Gossypium, subgenus Houzingenia) based on genome sequencing.</title>
        <authorList>
            <person name="Grover C.E."/>
            <person name="Arick M.A. 2nd"/>
            <person name="Thrash A."/>
            <person name="Conover J.L."/>
            <person name="Sanders W.S."/>
            <person name="Peterson D.G."/>
            <person name="Frelichowski J.E."/>
            <person name="Scheffler J.A."/>
            <person name="Scheffler B.E."/>
            <person name="Wendel J.F."/>
        </authorList>
    </citation>
    <scope>NUCLEOTIDE SEQUENCE [LARGE SCALE GENOMIC DNA]</scope>
    <source>
        <strain evidence="1">27</strain>
        <tissue evidence="1">Leaf</tissue>
    </source>
</reference>
<evidence type="ECO:0000313" key="1">
    <source>
        <dbReference type="EMBL" id="MBA0621580.1"/>
    </source>
</evidence>
<dbReference type="EMBL" id="JABFAC010000008">
    <property type="protein sequence ID" value="MBA0621580.1"/>
    <property type="molecule type" value="Genomic_DNA"/>
</dbReference>
<proteinExistence type="predicted"/>
<protein>
    <submittedName>
        <fullName evidence="1">Uncharacterized protein</fullName>
    </submittedName>
</protein>
<feature type="non-terminal residue" evidence="1">
    <location>
        <position position="1"/>
    </location>
</feature>
<organism evidence="1 2">
    <name type="scientific">Gossypium davidsonii</name>
    <name type="common">Davidson's cotton</name>
    <name type="synonym">Gossypium klotzschianum subsp. davidsonii</name>
    <dbReference type="NCBI Taxonomy" id="34287"/>
    <lineage>
        <taxon>Eukaryota</taxon>
        <taxon>Viridiplantae</taxon>
        <taxon>Streptophyta</taxon>
        <taxon>Embryophyta</taxon>
        <taxon>Tracheophyta</taxon>
        <taxon>Spermatophyta</taxon>
        <taxon>Magnoliopsida</taxon>
        <taxon>eudicotyledons</taxon>
        <taxon>Gunneridae</taxon>
        <taxon>Pentapetalae</taxon>
        <taxon>rosids</taxon>
        <taxon>malvids</taxon>
        <taxon>Malvales</taxon>
        <taxon>Malvaceae</taxon>
        <taxon>Malvoideae</taxon>
        <taxon>Gossypium</taxon>
    </lineage>
</organism>
<name>A0A7J8S6X4_GOSDV</name>
<evidence type="ECO:0000313" key="2">
    <source>
        <dbReference type="Proteomes" id="UP000593561"/>
    </source>
</evidence>
<keyword evidence="2" id="KW-1185">Reference proteome</keyword>
<sequence>VVINLTGDFGGNDAHEKCLLSCAGCCRKWCEIRRGTRWKVSENILSYGLFQMSRSRNYSKIIVESDCMDVVEIIVERFVDTPSMALV</sequence>
<comment type="caution">
    <text evidence="1">The sequence shown here is derived from an EMBL/GenBank/DDBJ whole genome shotgun (WGS) entry which is preliminary data.</text>
</comment>
<accession>A0A7J8S6X4</accession>
<gene>
    <name evidence="1" type="ORF">Godav_007187</name>
</gene>